<proteinExistence type="predicted"/>
<protein>
    <submittedName>
        <fullName evidence="1">SoxS protein</fullName>
    </submittedName>
</protein>
<dbReference type="AlphaFoldDB" id="A0A844HFM7"/>
<comment type="caution">
    <text evidence="1">The sequence shown here is derived from an EMBL/GenBank/DDBJ whole genome shotgun (WGS) entry which is preliminary data.</text>
</comment>
<organism evidence="1 2">
    <name type="scientific">Paracoccus litorisediminis</name>
    <dbReference type="NCBI Taxonomy" id="2006130"/>
    <lineage>
        <taxon>Bacteria</taxon>
        <taxon>Pseudomonadati</taxon>
        <taxon>Pseudomonadota</taxon>
        <taxon>Alphaproteobacteria</taxon>
        <taxon>Rhodobacterales</taxon>
        <taxon>Paracoccaceae</taxon>
        <taxon>Paracoccus</taxon>
    </lineage>
</organism>
<evidence type="ECO:0000313" key="2">
    <source>
        <dbReference type="Proteomes" id="UP000449846"/>
    </source>
</evidence>
<keyword evidence="2" id="KW-1185">Reference proteome</keyword>
<dbReference type="Gene3D" id="3.40.30.10">
    <property type="entry name" value="Glutaredoxin"/>
    <property type="match status" value="1"/>
</dbReference>
<dbReference type="EMBL" id="WMIG01000001">
    <property type="protein sequence ID" value="MTH58440.1"/>
    <property type="molecule type" value="Genomic_DNA"/>
</dbReference>
<sequence>MIRRKGCVWCARWDREIGPVYGQHAEGRQAPLVMVDVDGPYPDGLALARMPWLTPSFILVQNGAEIARYEGYPGADRFFPVLRGMIGQARGSA</sequence>
<dbReference type="InterPro" id="IPR036249">
    <property type="entry name" value="Thioredoxin-like_sf"/>
</dbReference>
<name>A0A844HFM7_9RHOB</name>
<gene>
    <name evidence="1" type="ORF">GL300_04355</name>
</gene>
<reference evidence="1 2" key="1">
    <citation type="submission" date="2019-11" db="EMBL/GenBank/DDBJ databases">
        <authorList>
            <person name="Dong K."/>
        </authorList>
    </citation>
    <scope>NUCLEOTIDE SEQUENCE [LARGE SCALE GENOMIC DNA]</scope>
    <source>
        <strain evidence="1 2">NBRC 112902</strain>
    </source>
</reference>
<evidence type="ECO:0000313" key="1">
    <source>
        <dbReference type="EMBL" id="MTH58440.1"/>
    </source>
</evidence>
<dbReference type="Proteomes" id="UP000449846">
    <property type="component" value="Unassembled WGS sequence"/>
</dbReference>
<accession>A0A844HFM7</accession>
<dbReference type="SUPFAM" id="SSF52833">
    <property type="entry name" value="Thioredoxin-like"/>
    <property type="match status" value="1"/>
</dbReference>
<dbReference type="OrthoDB" id="7362982at2"/>